<keyword evidence="10" id="KW-1185">Reference proteome</keyword>
<comment type="similarity">
    <text evidence="5">Belongs to the eIF-5A family. Hex1 subfamily.</text>
</comment>
<dbReference type="Proteomes" id="UP001271007">
    <property type="component" value="Unassembled WGS sequence"/>
</dbReference>
<dbReference type="InterPro" id="IPR015424">
    <property type="entry name" value="PyrdxlP-dep_Trfase"/>
</dbReference>
<protein>
    <recommendedName>
        <fullName evidence="11">Aromatic amino acid beta-eliminating lyase/threonine aldolase domain-containing protein</fullName>
    </recommendedName>
</protein>
<dbReference type="Pfam" id="PF01287">
    <property type="entry name" value="eIF-5a"/>
    <property type="match status" value="1"/>
</dbReference>
<evidence type="ECO:0008006" key="11">
    <source>
        <dbReference type="Google" id="ProtNLM"/>
    </source>
</evidence>
<dbReference type="Pfam" id="PF01212">
    <property type="entry name" value="Beta_elim_lyase"/>
    <property type="match status" value="1"/>
</dbReference>
<evidence type="ECO:0000259" key="8">
    <source>
        <dbReference type="Pfam" id="PF01287"/>
    </source>
</evidence>
<comment type="cofactor">
    <cofactor evidence="1">
        <name>pyridoxal 5'-phosphate</name>
        <dbReference type="ChEBI" id="CHEBI:597326"/>
    </cofactor>
</comment>
<feature type="compositionally biased region" description="Basic and acidic residues" evidence="6">
    <location>
        <begin position="1"/>
        <end position="10"/>
    </location>
</feature>
<dbReference type="PANTHER" id="PTHR48097:SF5">
    <property type="entry name" value="LOW SPECIFICITY L-THREONINE ALDOLASE"/>
    <property type="match status" value="1"/>
</dbReference>
<proteinExistence type="inferred from homology"/>
<feature type="domain" description="Aromatic amino acid beta-eliminating lyase/threonine aldolase" evidence="7">
    <location>
        <begin position="28"/>
        <end position="318"/>
    </location>
</feature>
<dbReference type="Gene3D" id="2.40.50.140">
    <property type="entry name" value="Nucleic acid-binding proteins"/>
    <property type="match status" value="1"/>
</dbReference>
<feature type="compositionally biased region" description="Polar residues" evidence="6">
    <location>
        <begin position="363"/>
        <end position="372"/>
    </location>
</feature>
<evidence type="ECO:0000256" key="6">
    <source>
        <dbReference type="SAM" id="MobiDB-lite"/>
    </source>
</evidence>
<accession>A0AAJ0DJL0</accession>
<evidence type="ECO:0000259" key="7">
    <source>
        <dbReference type="Pfam" id="PF01212"/>
    </source>
</evidence>
<evidence type="ECO:0000313" key="9">
    <source>
        <dbReference type="EMBL" id="KAK3051566.1"/>
    </source>
</evidence>
<dbReference type="GO" id="GO:0043022">
    <property type="term" value="F:ribosome binding"/>
    <property type="evidence" value="ECO:0007669"/>
    <property type="project" value="InterPro"/>
</dbReference>
<dbReference type="EMBL" id="JAWDJX010000025">
    <property type="protein sequence ID" value="KAK3051566.1"/>
    <property type="molecule type" value="Genomic_DNA"/>
</dbReference>
<dbReference type="SUPFAM" id="SSF50249">
    <property type="entry name" value="Nucleic acid-binding proteins"/>
    <property type="match status" value="1"/>
</dbReference>
<dbReference type="SUPFAM" id="SSF50104">
    <property type="entry name" value="Translation proteins SH3-like domain"/>
    <property type="match status" value="1"/>
</dbReference>
<dbReference type="Gene3D" id="3.90.1150.10">
    <property type="entry name" value="Aspartate Aminotransferase, domain 1"/>
    <property type="match status" value="1"/>
</dbReference>
<comment type="caution">
    <text evidence="9">The sequence shown here is derived from an EMBL/GenBank/DDBJ whole genome shotgun (WGS) entry which is preliminary data.</text>
</comment>
<dbReference type="SUPFAM" id="SSF53383">
    <property type="entry name" value="PLP-dependent transferases"/>
    <property type="match status" value="1"/>
</dbReference>
<dbReference type="InterPro" id="IPR012340">
    <property type="entry name" value="NA-bd_OB-fold"/>
</dbReference>
<organism evidence="9 10">
    <name type="scientific">Extremus antarcticus</name>
    <dbReference type="NCBI Taxonomy" id="702011"/>
    <lineage>
        <taxon>Eukaryota</taxon>
        <taxon>Fungi</taxon>
        <taxon>Dikarya</taxon>
        <taxon>Ascomycota</taxon>
        <taxon>Pezizomycotina</taxon>
        <taxon>Dothideomycetes</taxon>
        <taxon>Dothideomycetidae</taxon>
        <taxon>Mycosphaerellales</taxon>
        <taxon>Extremaceae</taxon>
        <taxon>Extremus</taxon>
    </lineage>
</organism>
<dbReference type="GO" id="GO:0006520">
    <property type="term" value="P:amino acid metabolic process"/>
    <property type="evidence" value="ECO:0007669"/>
    <property type="project" value="InterPro"/>
</dbReference>
<feature type="region of interest" description="Disordered" evidence="6">
    <location>
        <begin position="363"/>
        <end position="425"/>
    </location>
</feature>
<evidence type="ECO:0000256" key="4">
    <source>
        <dbReference type="ARBA" id="ARBA00022898"/>
    </source>
</evidence>
<gene>
    <name evidence="9" type="ORF">LTR09_007221</name>
</gene>
<dbReference type="FunFam" id="2.30.30.30:FF:000033">
    <property type="entry name" value="Woronin body major protein HEX1"/>
    <property type="match status" value="1"/>
</dbReference>
<keyword evidence="4" id="KW-0663">Pyridoxal phosphate</keyword>
<evidence type="ECO:0000256" key="3">
    <source>
        <dbReference type="ARBA" id="ARBA00006966"/>
    </source>
</evidence>
<feature type="compositionally biased region" description="Polar residues" evidence="6">
    <location>
        <begin position="16"/>
        <end position="30"/>
    </location>
</feature>
<feature type="compositionally biased region" description="Basic and acidic residues" evidence="6">
    <location>
        <begin position="399"/>
        <end position="425"/>
    </location>
</feature>
<dbReference type="GO" id="GO:0140266">
    <property type="term" value="C:Woronin body"/>
    <property type="evidence" value="ECO:0007669"/>
    <property type="project" value="UniProtKB-ARBA"/>
</dbReference>
<dbReference type="Gene3D" id="2.30.30.30">
    <property type="match status" value="1"/>
</dbReference>
<dbReference type="InterPro" id="IPR015422">
    <property type="entry name" value="PyrdxlP-dep_Trfase_small"/>
</dbReference>
<name>A0AAJ0DJL0_9PEZI</name>
<dbReference type="GO" id="GO:0030428">
    <property type="term" value="C:cell septum"/>
    <property type="evidence" value="ECO:0007669"/>
    <property type="project" value="UniProtKB-SubCell"/>
</dbReference>
<dbReference type="AlphaFoldDB" id="A0AAJ0DJL0"/>
<evidence type="ECO:0000256" key="5">
    <source>
        <dbReference type="ARBA" id="ARBA00061629"/>
    </source>
</evidence>
<feature type="region of interest" description="Disordered" evidence="6">
    <location>
        <begin position="1"/>
        <end position="34"/>
    </location>
</feature>
<dbReference type="GO" id="GO:0003723">
    <property type="term" value="F:RNA binding"/>
    <property type="evidence" value="ECO:0007669"/>
    <property type="project" value="InterPro"/>
</dbReference>
<dbReference type="InterPro" id="IPR001597">
    <property type="entry name" value="ArAA_b-elim_lyase/Thr_aldolase"/>
</dbReference>
<dbReference type="InterPro" id="IPR008991">
    <property type="entry name" value="Translation_prot_SH3-like_sf"/>
</dbReference>
<feature type="domain" description="Translation initiation factor 5A C-terminal" evidence="8">
    <location>
        <begin position="719"/>
        <end position="785"/>
    </location>
</feature>
<dbReference type="GO" id="GO:0045901">
    <property type="term" value="P:positive regulation of translational elongation"/>
    <property type="evidence" value="ECO:0007669"/>
    <property type="project" value="InterPro"/>
</dbReference>
<sequence length="792" mass="89616">MRRASGRDVHPVQVPATDSTQPAPETNFGSDNWAGCHPTISENLSRHAVGFAAPYGDSSFDRDIQKRFSEVFEREVSIFIVGTGTAGNSLALASIAKPGGFVFAHREAHTIVDECGAPEFISNSLRIWPVDGQDGKIDIDALDQNVKQVSSLDVHGGRPNAVCITQPTESGTVYSLEELDRIAAIAKERNLPILMDGARFANALVSLKCSPAEMTWKRGVDILSFGGTKNGCWCAEAVVFFKPEQSLDFPWLRKRAGHLLSKSRFVSAQLEAYLHNDLWLDIARHSNRLAALLTEVFAASKQCRLLRTPQANEVFVVLPKSKASALEEEGVVFLEWPAPAGVHVSVDEQVCRVPFSVFPSSYKNEKTSGSTEVKTEEHITVQGAGREGQQDRTTQQGPSRRDDYTRQDVRITEEDRRRPGRVRREEDIRITQDDRYVDRRDTRVEVDRERYREPYQRNTNTQIDVEDKVYDREYKSRYTPGTQIEVDTRIDTAERDFRDRTVPFAEDYRSSRGWQDKTTYPRDVPEGSYPERNVRFDENVRVSEETTVDGGKQKRDMGYYDEDGQYHSFRHGLHRAADRILHPIHGGSHDHDHHHQHHSHDDHREDREVVRERDVSVEDREVQVGAPRYSESRAMYREAPRRGPPNTITIPCHFIRIGDILILQGRPCQIIRITTSAQTGQHRYLGVDLFTKQLNEESSFISNPSPSVVVQNMLGPVFKQYRVLDIRDDGCVVAMTETGGVKQTLPVLDQSNLLERLSASFANGRGSVRVLVLSDDGREMAVDYKVVHGSRL</sequence>
<dbReference type="GO" id="GO:0003746">
    <property type="term" value="F:translation elongation factor activity"/>
    <property type="evidence" value="ECO:0007669"/>
    <property type="project" value="InterPro"/>
</dbReference>
<dbReference type="InterPro" id="IPR015421">
    <property type="entry name" value="PyrdxlP-dep_Trfase_major"/>
</dbReference>
<comment type="subcellular location">
    <subcellularLocation>
        <location evidence="2">Cell septum</location>
    </subcellularLocation>
</comment>
<evidence type="ECO:0000256" key="1">
    <source>
        <dbReference type="ARBA" id="ARBA00001933"/>
    </source>
</evidence>
<dbReference type="GO" id="GO:0016829">
    <property type="term" value="F:lyase activity"/>
    <property type="evidence" value="ECO:0007669"/>
    <property type="project" value="InterPro"/>
</dbReference>
<dbReference type="PANTHER" id="PTHR48097">
    <property type="entry name" value="L-THREONINE ALDOLASE-RELATED"/>
    <property type="match status" value="1"/>
</dbReference>
<dbReference type="InterPro" id="IPR014722">
    <property type="entry name" value="Rib_uL2_dom2"/>
</dbReference>
<evidence type="ECO:0000313" key="10">
    <source>
        <dbReference type="Proteomes" id="UP001271007"/>
    </source>
</evidence>
<reference evidence="9" key="1">
    <citation type="submission" date="2023-04" db="EMBL/GenBank/DDBJ databases">
        <title>Black Yeasts Isolated from many extreme environments.</title>
        <authorList>
            <person name="Coleine C."/>
            <person name="Stajich J.E."/>
            <person name="Selbmann L."/>
        </authorList>
    </citation>
    <scope>NUCLEOTIDE SEQUENCE</scope>
    <source>
        <strain evidence="9">CCFEE 5312</strain>
    </source>
</reference>
<dbReference type="GO" id="GO:0045905">
    <property type="term" value="P:positive regulation of translational termination"/>
    <property type="evidence" value="ECO:0007669"/>
    <property type="project" value="InterPro"/>
</dbReference>
<dbReference type="InterPro" id="IPR020189">
    <property type="entry name" value="IF5A_C"/>
</dbReference>
<feature type="region of interest" description="Disordered" evidence="6">
    <location>
        <begin position="585"/>
        <end position="620"/>
    </location>
</feature>
<comment type="similarity">
    <text evidence="3">Belongs to the threonine aldolase family.</text>
</comment>
<evidence type="ECO:0000256" key="2">
    <source>
        <dbReference type="ARBA" id="ARBA00004431"/>
    </source>
</evidence>
<dbReference type="Gene3D" id="3.40.640.10">
    <property type="entry name" value="Type I PLP-dependent aspartate aminotransferase-like (Major domain)"/>
    <property type="match status" value="1"/>
</dbReference>